<dbReference type="EMBL" id="CP026520">
    <property type="protein sequence ID" value="QAV17659.1"/>
    <property type="molecule type" value="Genomic_DNA"/>
</dbReference>
<dbReference type="PANTHER" id="PTHR43818">
    <property type="entry name" value="BCDNA.GH03377"/>
    <property type="match status" value="1"/>
</dbReference>
<dbReference type="InterPro" id="IPR055170">
    <property type="entry name" value="GFO_IDH_MocA-like_dom"/>
</dbReference>
<evidence type="ECO:0000313" key="5">
    <source>
        <dbReference type="EMBL" id="QAV17659.1"/>
    </source>
</evidence>
<dbReference type="EMBL" id="JAMDMJ010000039">
    <property type="protein sequence ID" value="MCY9599096.1"/>
    <property type="molecule type" value="Genomic_DNA"/>
</dbReference>
<reference evidence="4 7" key="2">
    <citation type="submission" date="2022-05" db="EMBL/GenBank/DDBJ databases">
        <title>Genome Sequencing of Bee-Associated Microbes.</title>
        <authorList>
            <person name="Dunlap C."/>
        </authorList>
    </citation>
    <scope>NUCLEOTIDE SEQUENCE [LARGE SCALE GENOMIC DNA]</scope>
    <source>
        <strain evidence="4 7">NRRL B-23120</strain>
    </source>
</reference>
<dbReference type="GeneID" id="95374807"/>
<dbReference type="KEGG" id="pchi:PC41400_08280"/>
<dbReference type="AlphaFoldDB" id="A0A410WTD2"/>
<dbReference type="InterPro" id="IPR000683">
    <property type="entry name" value="Gfo/Idh/MocA-like_OxRdtase_N"/>
</dbReference>
<dbReference type="Pfam" id="PF01408">
    <property type="entry name" value="GFO_IDH_MocA"/>
    <property type="match status" value="1"/>
</dbReference>
<dbReference type="Proteomes" id="UP001527202">
    <property type="component" value="Unassembled WGS sequence"/>
</dbReference>
<evidence type="ECO:0000256" key="1">
    <source>
        <dbReference type="ARBA" id="ARBA00023002"/>
    </source>
</evidence>
<dbReference type="GO" id="GO:0016491">
    <property type="term" value="F:oxidoreductase activity"/>
    <property type="evidence" value="ECO:0007669"/>
    <property type="project" value="UniProtKB-KW"/>
</dbReference>
<evidence type="ECO:0000259" key="3">
    <source>
        <dbReference type="Pfam" id="PF22725"/>
    </source>
</evidence>
<dbReference type="OrthoDB" id="9815825at2"/>
<keyword evidence="7" id="KW-1185">Reference proteome</keyword>
<dbReference type="SUPFAM" id="SSF55347">
    <property type="entry name" value="Glyceraldehyde-3-phosphate dehydrogenase-like, C-terminal domain"/>
    <property type="match status" value="1"/>
</dbReference>
<dbReference type="Gene3D" id="3.30.360.10">
    <property type="entry name" value="Dihydrodipicolinate Reductase, domain 2"/>
    <property type="match status" value="1"/>
</dbReference>
<dbReference type="RefSeq" id="WP_042229051.1">
    <property type="nucleotide sequence ID" value="NZ_CP026520.1"/>
</dbReference>
<evidence type="ECO:0000313" key="7">
    <source>
        <dbReference type="Proteomes" id="UP001527202"/>
    </source>
</evidence>
<name>A0A410WTD2_9BACL</name>
<dbReference type="PANTHER" id="PTHR43818:SF11">
    <property type="entry name" value="BCDNA.GH03377"/>
    <property type="match status" value="1"/>
</dbReference>
<evidence type="ECO:0000259" key="2">
    <source>
        <dbReference type="Pfam" id="PF01408"/>
    </source>
</evidence>
<organism evidence="5 6">
    <name type="scientific">Paenibacillus chitinolyticus</name>
    <dbReference type="NCBI Taxonomy" id="79263"/>
    <lineage>
        <taxon>Bacteria</taxon>
        <taxon>Bacillati</taxon>
        <taxon>Bacillota</taxon>
        <taxon>Bacilli</taxon>
        <taxon>Bacillales</taxon>
        <taxon>Paenibacillaceae</taxon>
        <taxon>Paenibacillus</taxon>
    </lineage>
</organism>
<dbReference type="GO" id="GO:0000166">
    <property type="term" value="F:nucleotide binding"/>
    <property type="evidence" value="ECO:0007669"/>
    <property type="project" value="InterPro"/>
</dbReference>
<proteinExistence type="predicted"/>
<dbReference type="SUPFAM" id="SSF51735">
    <property type="entry name" value="NAD(P)-binding Rossmann-fold domains"/>
    <property type="match status" value="1"/>
</dbReference>
<dbReference type="Pfam" id="PF22725">
    <property type="entry name" value="GFO_IDH_MocA_C3"/>
    <property type="match status" value="1"/>
</dbReference>
<protein>
    <submittedName>
        <fullName evidence="5">Gfo/Idh/MocA family oxidoreductase</fullName>
    </submittedName>
</protein>
<dbReference type="InterPro" id="IPR050463">
    <property type="entry name" value="Gfo/Idh/MocA_oxidrdct_glycsds"/>
</dbReference>
<evidence type="ECO:0000313" key="6">
    <source>
        <dbReference type="Proteomes" id="UP000288943"/>
    </source>
</evidence>
<dbReference type="InterPro" id="IPR036291">
    <property type="entry name" value="NAD(P)-bd_dom_sf"/>
</dbReference>
<dbReference type="Gene3D" id="3.40.50.720">
    <property type="entry name" value="NAD(P)-binding Rossmann-like Domain"/>
    <property type="match status" value="1"/>
</dbReference>
<gene>
    <name evidence="4" type="ORF">M5X16_25385</name>
    <name evidence="5" type="ORF">PC41400_08280</name>
</gene>
<sequence>MLKVALLSFWHVHALDYEKDANQHPDTQVAAIWDEDPARGRKEAENRGIPFYENLAELLADDEIDGIIVTTPTHLHRDVMVAAAKAGKHIFTEKVVAATKKESDEIMDAVREAGVVMTVSLPRLNAPYTLAIRDILEQGVLGKLTLVRTRLSHNGGLSREEGGGWLPERFFDESAAQGGAMIDLGCHPMYLTRLFLGMPESLTANYGSVTGRSAEDNAVSVLRYPNGALGIVEAGFVNSHSPFVIEIHGTQGTLLYSQHDDKLLLRTRAQEGEEWQTVTDLPQAKPSAFEQWVAHIESGTRAEENLLLAADLTRLMEASNASAASGCAVKL</sequence>
<accession>A0A410WTD2</accession>
<evidence type="ECO:0000313" key="4">
    <source>
        <dbReference type="EMBL" id="MCY9599096.1"/>
    </source>
</evidence>
<keyword evidence="1" id="KW-0560">Oxidoreductase</keyword>
<feature type="domain" description="GFO/IDH/MocA-like oxidoreductase" evidence="3">
    <location>
        <begin position="130"/>
        <end position="254"/>
    </location>
</feature>
<dbReference type="Proteomes" id="UP000288943">
    <property type="component" value="Chromosome"/>
</dbReference>
<reference evidence="5 6" key="1">
    <citation type="submission" date="2018-01" db="EMBL/GenBank/DDBJ databases">
        <title>The whole genome sequencing and assembly of Paenibacillus chitinolyticus KCCM 41400 strain.</title>
        <authorList>
            <person name="Kim J.-Y."/>
            <person name="Park M.-K."/>
            <person name="Lee Y.-J."/>
            <person name="Yi H."/>
            <person name="Bahn Y.-S."/>
            <person name="Kim J.F."/>
            <person name="Lee D.-W."/>
        </authorList>
    </citation>
    <scope>NUCLEOTIDE SEQUENCE [LARGE SCALE GENOMIC DNA]</scope>
    <source>
        <strain evidence="5 6">KCCM 41400</strain>
    </source>
</reference>
<feature type="domain" description="Gfo/Idh/MocA-like oxidoreductase N-terminal" evidence="2">
    <location>
        <begin position="21"/>
        <end position="119"/>
    </location>
</feature>